<evidence type="ECO:0000313" key="1">
    <source>
        <dbReference type="EMBL" id="CAB4170916.1"/>
    </source>
</evidence>
<evidence type="ECO:0000313" key="2">
    <source>
        <dbReference type="EMBL" id="CAB4181978.1"/>
    </source>
</evidence>
<reference evidence="1" key="1">
    <citation type="submission" date="2020-05" db="EMBL/GenBank/DDBJ databases">
        <authorList>
            <person name="Chiriac C."/>
            <person name="Salcher M."/>
            <person name="Ghai R."/>
            <person name="Kavagutti S V."/>
        </authorList>
    </citation>
    <scope>NUCLEOTIDE SEQUENCE</scope>
</reference>
<sequence>MQQLNIEYFFPLTEQISLDLDYTECISKPTLYLSEGSNFVLSGGSSLAVNQWVTVNTGRLELDVEHTIIKVTKKPPLYRRALYKLMGIDWKIK</sequence>
<evidence type="ECO:0000313" key="5">
    <source>
        <dbReference type="EMBL" id="CAB5238706.1"/>
    </source>
</evidence>
<dbReference type="EMBL" id="LR798454">
    <property type="protein sequence ID" value="CAB5238706.1"/>
    <property type="molecule type" value="Genomic_DNA"/>
</dbReference>
<dbReference type="EMBL" id="LR797272">
    <property type="protein sequence ID" value="CAB4197543.1"/>
    <property type="molecule type" value="Genomic_DNA"/>
</dbReference>
<evidence type="ECO:0000313" key="4">
    <source>
        <dbReference type="EMBL" id="CAB4211593.1"/>
    </source>
</evidence>
<protein>
    <submittedName>
        <fullName evidence="1">Uncharacterized protein</fullName>
    </submittedName>
</protein>
<gene>
    <name evidence="2" type="ORF">UFOVP1066_98</name>
    <name evidence="3" type="ORF">UFOVP1315_17</name>
    <name evidence="4" type="ORF">UFOVP1421_200</name>
    <name evidence="5" type="ORF">UFOVP1525_210</name>
    <name evidence="1" type="ORF">UFOVP909_173</name>
</gene>
<dbReference type="EMBL" id="LR797375">
    <property type="protein sequence ID" value="CAB4211593.1"/>
    <property type="molecule type" value="Genomic_DNA"/>
</dbReference>
<dbReference type="EMBL" id="LR796861">
    <property type="protein sequence ID" value="CAB4170916.1"/>
    <property type="molecule type" value="Genomic_DNA"/>
</dbReference>
<organism evidence="1">
    <name type="scientific">uncultured Caudovirales phage</name>
    <dbReference type="NCBI Taxonomy" id="2100421"/>
    <lineage>
        <taxon>Viruses</taxon>
        <taxon>Duplodnaviria</taxon>
        <taxon>Heunggongvirae</taxon>
        <taxon>Uroviricota</taxon>
        <taxon>Caudoviricetes</taxon>
        <taxon>Peduoviridae</taxon>
        <taxon>Maltschvirus</taxon>
        <taxon>Maltschvirus maltsch</taxon>
    </lineage>
</organism>
<dbReference type="EMBL" id="LR797019">
    <property type="protein sequence ID" value="CAB4181978.1"/>
    <property type="molecule type" value="Genomic_DNA"/>
</dbReference>
<evidence type="ECO:0000313" key="3">
    <source>
        <dbReference type="EMBL" id="CAB4197543.1"/>
    </source>
</evidence>
<proteinExistence type="predicted"/>
<accession>A0A6J5PLR3</accession>
<name>A0A6J5PLR3_9CAUD</name>